<evidence type="ECO:0000259" key="1">
    <source>
        <dbReference type="PROSITE" id="PS50878"/>
    </source>
</evidence>
<sequence length="472" mass="54120">MEDQFTNNPGENIQEAVDTYTETNQDKTPSQEFITPKQISNIINKLPNGKAPGHDNITNKALKNLPNNILTQLAHIFTACLRVAYFPKTWKRAIIIMIPKPGKNHSKPESHRPISLLPTMSKLFEKLVLKSLQKCIKPRPEQHAFREGHSTTTQLVQLFKDLKNNKSEKKYTAATFLDIEKAFDRVWHMGLIHKLNKNTDLPNYTVKLIKSFLTGRSFQIRVDDQLSTERTIQAGVPQGSCLSPILYTHYINDLPLHPQVKTSIFADDTMFHAAHRNKRYAISHLQKQINLTLDWTDKWRLKINAAKTESIIFGGKPTKTKITVRNQTTNWKNKVKYLGITIDSKLHMHQHVKIATQKAKGARTSLYPILNNKSPIPLKTKIQIYNMYIKPIILYGSVAWAPQISKSSLKKMEVVQNTTLRQITGMHYLTRNEAIQRSANLEPLSVTIKHATQTFYYKASISRYQHIQKLSA</sequence>
<proteinExistence type="predicted"/>
<dbReference type="PANTHER" id="PTHR36688">
    <property type="entry name" value="ENDO/EXONUCLEASE/PHOSPHATASE DOMAIN-CONTAINING PROTEIN"/>
    <property type="match status" value="1"/>
</dbReference>
<dbReference type="InterPro" id="IPR043502">
    <property type="entry name" value="DNA/RNA_pol_sf"/>
</dbReference>
<dbReference type="SUPFAM" id="SSF56672">
    <property type="entry name" value="DNA/RNA polymerases"/>
    <property type="match status" value="1"/>
</dbReference>
<dbReference type="EMBL" id="CARXXK010000001">
    <property type="protein sequence ID" value="CAI6346952.1"/>
    <property type="molecule type" value="Genomic_DNA"/>
</dbReference>
<dbReference type="InterPro" id="IPR052560">
    <property type="entry name" value="RdDP_mobile_element"/>
</dbReference>
<dbReference type="InterPro" id="IPR000477">
    <property type="entry name" value="RT_dom"/>
</dbReference>
<dbReference type="PROSITE" id="PS50878">
    <property type="entry name" value="RT_POL"/>
    <property type="match status" value="1"/>
</dbReference>
<evidence type="ECO:0000313" key="3">
    <source>
        <dbReference type="Proteomes" id="UP001160148"/>
    </source>
</evidence>
<dbReference type="CDD" id="cd01650">
    <property type="entry name" value="RT_nLTR_like"/>
    <property type="match status" value="1"/>
</dbReference>
<evidence type="ECO:0000313" key="2">
    <source>
        <dbReference type="EMBL" id="CAI6346952.1"/>
    </source>
</evidence>
<name>A0AAV0VVN8_9HEMI</name>
<accession>A0AAV0VVN8</accession>
<dbReference type="Proteomes" id="UP001160148">
    <property type="component" value="Unassembled WGS sequence"/>
</dbReference>
<reference evidence="2 3" key="1">
    <citation type="submission" date="2023-01" db="EMBL/GenBank/DDBJ databases">
        <authorList>
            <person name="Whitehead M."/>
        </authorList>
    </citation>
    <scope>NUCLEOTIDE SEQUENCE [LARGE SCALE GENOMIC DNA]</scope>
</reference>
<gene>
    <name evidence="2" type="ORF">MEUPH1_LOCUS3799</name>
</gene>
<keyword evidence="3" id="KW-1185">Reference proteome</keyword>
<organism evidence="2 3">
    <name type="scientific">Macrosiphum euphorbiae</name>
    <name type="common">potato aphid</name>
    <dbReference type="NCBI Taxonomy" id="13131"/>
    <lineage>
        <taxon>Eukaryota</taxon>
        <taxon>Metazoa</taxon>
        <taxon>Ecdysozoa</taxon>
        <taxon>Arthropoda</taxon>
        <taxon>Hexapoda</taxon>
        <taxon>Insecta</taxon>
        <taxon>Pterygota</taxon>
        <taxon>Neoptera</taxon>
        <taxon>Paraneoptera</taxon>
        <taxon>Hemiptera</taxon>
        <taxon>Sternorrhyncha</taxon>
        <taxon>Aphidomorpha</taxon>
        <taxon>Aphidoidea</taxon>
        <taxon>Aphididae</taxon>
        <taxon>Macrosiphini</taxon>
        <taxon>Macrosiphum</taxon>
    </lineage>
</organism>
<dbReference type="PANTHER" id="PTHR36688:SF1">
    <property type="entry name" value="ENDONUCLEASE_EXONUCLEASE_PHOSPHATASE DOMAIN-CONTAINING PROTEIN"/>
    <property type="match status" value="1"/>
</dbReference>
<feature type="domain" description="Reverse transcriptase" evidence="1">
    <location>
        <begin position="79"/>
        <end position="342"/>
    </location>
</feature>
<dbReference type="Pfam" id="PF00078">
    <property type="entry name" value="RVT_1"/>
    <property type="match status" value="1"/>
</dbReference>
<dbReference type="AlphaFoldDB" id="A0AAV0VVN8"/>
<dbReference type="GO" id="GO:0071897">
    <property type="term" value="P:DNA biosynthetic process"/>
    <property type="evidence" value="ECO:0007669"/>
    <property type="project" value="UniProtKB-ARBA"/>
</dbReference>
<protein>
    <recommendedName>
        <fullName evidence="1">Reverse transcriptase domain-containing protein</fullName>
    </recommendedName>
</protein>
<comment type="caution">
    <text evidence="2">The sequence shown here is derived from an EMBL/GenBank/DDBJ whole genome shotgun (WGS) entry which is preliminary data.</text>
</comment>